<dbReference type="Proteomes" id="UP000033121">
    <property type="component" value="Unassembled WGS sequence"/>
</dbReference>
<dbReference type="GO" id="GO:0051082">
    <property type="term" value="F:unfolded protein binding"/>
    <property type="evidence" value="ECO:0007669"/>
    <property type="project" value="TreeGrafter"/>
</dbReference>
<keyword evidence="7" id="KW-1185">Reference proteome</keyword>
<organism evidence="6 7">
    <name type="scientific">Flavihumibacter petaseus NBRC 106054</name>
    <dbReference type="NCBI Taxonomy" id="1220578"/>
    <lineage>
        <taxon>Bacteria</taxon>
        <taxon>Pseudomonadati</taxon>
        <taxon>Bacteroidota</taxon>
        <taxon>Chitinophagia</taxon>
        <taxon>Chitinophagales</taxon>
        <taxon>Chitinophagaceae</taxon>
        <taxon>Flavihumibacter</taxon>
    </lineage>
</organism>
<evidence type="ECO:0000256" key="3">
    <source>
        <dbReference type="HAMAP-Rule" id="MF_01151"/>
    </source>
</evidence>
<dbReference type="InterPro" id="IPR000740">
    <property type="entry name" value="GrpE"/>
</dbReference>
<evidence type="ECO:0000256" key="4">
    <source>
        <dbReference type="RuleBase" id="RU000639"/>
    </source>
</evidence>
<keyword evidence="3 4" id="KW-0346">Stress response</keyword>
<dbReference type="Pfam" id="PF01025">
    <property type="entry name" value="GrpE"/>
    <property type="match status" value="1"/>
</dbReference>
<reference evidence="6 7" key="1">
    <citation type="submission" date="2015-04" db="EMBL/GenBank/DDBJ databases">
        <title>Whole genome shotgun sequence of Flavihumibacter petaseus NBRC 106054.</title>
        <authorList>
            <person name="Miyazawa S."/>
            <person name="Hosoyama A."/>
            <person name="Hashimoto M."/>
            <person name="Noguchi M."/>
            <person name="Tsuchikane K."/>
            <person name="Ohji S."/>
            <person name="Yamazoe A."/>
            <person name="Ichikawa N."/>
            <person name="Kimura A."/>
            <person name="Fujita N."/>
        </authorList>
    </citation>
    <scope>NUCLEOTIDE SEQUENCE [LARGE SCALE GENOMIC DNA]</scope>
    <source>
        <strain evidence="6 7">NBRC 106054</strain>
    </source>
</reference>
<dbReference type="InterPro" id="IPR009012">
    <property type="entry name" value="GrpE_head"/>
</dbReference>
<keyword evidence="3" id="KW-0963">Cytoplasm</keyword>
<dbReference type="CDD" id="cd00446">
    <property type="entry name" value="GrpE"/>
    <property type="match status" value="1"/>
</dbReference>
<gene>
    <name evidence="3 6" type="primary">grpE</name>
    <name evidence="6" type="ORF">FPE01S_01_03240</name>
</gene>
<dbReference type="STRING" id="1220578.FPE01S_01_03240"/>
<dbReference type="AlphaFoldDB" id="A0A0E9MU63"/>
<dbReference type="EMBL" id="BBWV01000001">
    <property type="protein sequence ID" value="GAO41312.1"/>
    <property type="molecule type" value="Genomic_DNA"/>
</dbReference>
<keyword evidence="2 3" id="KW-0143">Chaperone</keyword>
<dbReference type="SUPFAM" id="SSF51064">
    <property type="entry name" value="Head domain of nucleotide exchange factor GrpE"/>
    <property type="match status" value="1"/>
</dbReference>
<dbReference type="GO" id="GO:0000774">
    <property type="term" value="F:adenyl-nucleotide exchange factor activity"/>
    <property type="evidence" value="ECO:0007669"/>
    <property type="project" value="InterPro"/>
</dbReference>
<dbReference type="GO" id="GO:0005737">
    <property type="term" value="C:cytoplasm"/>
    <property type="evidence" value="ECO:0007669"/>
    <property type="project" value="UniProtKB-SubCell"/>
</dbReference>
<protein>
    <recommendedName>
        <fullName evidence="3 4">Protein GrpE</fullName>
    </recommendedName>
    <alternativeName>
        <fullName evidence="3">HSP-70 cofactor</fullName>
    </alternativeName>
</protein>
<evidence type="ECO:0000256" key="1">
    <source>
        <dbReference type="ARBA" id="ARBA00009054"/>
    </source>
</evidence>
<comment type="caution">
    <text evidence="6">The sequence shown here is derived from an EMBL/GenBank/DDBJ whole genome shotgun (WGS) entry which is preliminary data.</text>
</comment>
<dbReference type="SUPFAM" id="SSF58014">
    <property type="entry name" value="Coiled-coil domain of nucleotide exchange factor GrpE"/>
    <property type="match status" value="1"/>
</dbReference>
<comment type="function">
    <text evidence="3 4">Participates actively in the response to hyperosmotic and heat shock by preventing the aggregation of stress-denatured proteins, in association with DnaK and GrpE. It is the nucleotide exchange factor for DnaK and may function as a thermosensor. Unfolded proteins bind initially to DnaJ; upon interaction with the DnaJ-bound protein, DnaK hydrolyzes its bound ATP, resulting in the formation of a stable complex. GrpE releases ADP from DnaK; ATP binding to DnaK triggers the release of the substrate protein, thus completing the reaction cycle. Several rounds of ATP-dependent interactions between DnaJ, DnaK and GrpE are required for fully efficient folding.</text>
</comment>
<comment type="subunit">
    <text evidence="3">Homodimer.</text>
</comment>
<proteinExistence type="inferred from homology"/>
<dbReference type="GO" id="GO:0006457">
    <property type="term" value="P:protein folding"/>
    <property type="evidence" value="ECO:0007669"/>
    <property type="project" value="InterPro"/>
</dbReference>
<sequence>MAKIARFAANLYDMEDKDRENQVDMDINADSDVPGTSHLQQPIGDAADLEKMEQELADSKDKYLRLVAEFDNFRKRTARERLELVQTAGKDVITSLLDVLDDAERAEKQLAGIDESQGEGVKLVFNKLRNVLQARGLKAMESIGTDFDPDKHEAITEIPAPQPSLAGKVVDEVVKGYYLNDKIIRFAKVVVGK</sequence>
<dbReference type="Gene3D" id="2.30.22.10">
    <property type="entry name" value="Head domain of nucleotide exchange factor GrpE"/>
    <property type="match status" value="1"/>
</dbReference>
<dbReference type="InterPro" id="IPR013805">
    <property type="entry name" value="GrpE_CC"/>
</dbReference>
<evidence type="ECO:0000256" key="5">
    <source>
        <dbReference type="RuleBase" id="RU004478"/>
    </source>
</evidence>
<dbReference type="HAMAP" id="MF_01151">
    <property type="entry name" value="GrpE"/>
    <property type="match status" value="1"/>
</dbReference>
<accession>A0A0E9MU63</accession>
<dbReference type="GO" id="GO:0051087">
    <property type="term" value="F:protein-folding chaperone binding"/>
    <property type="evidence" value="ECO:0007669"/>
    <property type="project" value="InterPro"/>
</dbReference>
<dbReference type="PRINTS" id="PR00773">
    <property type="entry name" value="GRPEPROTEIN"/>
</dbReference>
<dbReference type="Gene3D" id="3.90.20.20">
    <property type="match status" value="1"/>
</dbReference>
<dbReference type="PANTHER" id="PTHR21237">
    <property type="entry name" value="GRPE PROTEIN"/>
    <property type="match status" value="1"/>
</dbReference>
<evidence type="ECO:0000313" key="6">
    <source>
        <dbReference type="EMBL" id="GAO41312.1"/>
    </source>
</evidence>
<name>A0A0E9MU63_9BACT</name>
<comment type="subcellular location">
    <subcellularLocation>
        <location evidence="3">Cytoplasm</location>
    </subcellularLocation>
</comment>
<dbReference type="GO" id="GO:0042803">
    <property type="term" value="F:protein homodimerization activity"/>
    <property type="evidence" value="ECO:0007669"/>
    <property type="project" value="InterPro"/>
</dbReference>
<dbReference type="PANTHER" id="PTHR21237:SF23">
    <property type="entry name" value="GRPE PROTEIN HOMOLOG, MITOCHONDRIAL"/>
    <property type="match status" value="1"/>
</dbReference>
<evidence type="ECO:0000313" key="7">
    <source>
        <dbReference type="Proteomes" id="UP000033121"/>
    </source>
</evidence>
<evidence type="ECO:0000256" key="2">
    <source>
        <dbReference type="ARBA" id="ARBA00023186"/>
    </source>
</evidence>
<comment type="similarity">
    <text evidence="1 3 5">Belongs to the GrpE family.</text>
</comment>
<dbReference type="PROSITE" id="PS01071">
    <property type="entry name" value="GRPE"/>
    <property type="match status" value="1"/>
</dbReference>